<dbReference type="PANTHER" id="PTHR19282:SF456">
    <property type="entry name" value="CD63 MOLECULE"/>
    <property type="match status" value="1"/>
</dbReference>
<dbReference type="InterPro" id="IPR018503">
    <property type="entry name" value="Tetraspanin_CS"/>
</dbReference>
<proteinExistence type="inferred from homology"/>
<feature type="transmembrane region" description="Helical" evidence="6">
    <location>
        <begin position="49"/>
        <end position="70"/>
    </location>
</feature>
<name>A0AAN8ALC0_ELEMC</name>
<comment type="similarity">
    <text evidence="2">Belongs to the tetraspanin (TM4SF) family.</text>
</comment>
<dbReference type="InterPro" id="IPR018499">
    <property type="entry name" value="Tetraspanin/Peripherin"/>
</dbReference>
<dbReference type="Gene3D" id="1.10.1450.10">
    <property type="entry name" value="Tetraspanin"/>
    <property type="match status" value="1"/>
</dbReference>
<protein>
    <recommendedName>
        <fullName evidence="9">Tetraspanin</fullName>
    </recommendedName>
</protein>
<evidence type="ECO:0000313" key="8">
    <source>
        <dbReference type="Proteomes" id="UP001346869"/>
    </source>
</evidence>
<evidence type="ECO:0000256" key="5">
    <source>
        <dbReference type="ARBA" id="ARBA00023136"/>
    </source>
</evidence>
<feature type="transmembrane region" description="Helical" evidence="6">
    <location>
        <begin position="7"/>
        <end position="29"/>
    </location>
</feature>
<dbReference type="EMBL" id="JAUZQC010000011">
    <property type="protein sequence ID" value="KAK5864223.1"/>
    <property type="molecule type" value="Genomic_DNA"/>
</dbReference>
<evidence type="ECO:0000256" key="1">
    <source>
        <dbReference type="ARBA" id="ARBA00004141"/>
    </source>
</evidence>
<evidence type="ECO:0000256" key="2">
    <source>
        <dbReference type="ARBA" id="ARBA00006840"/>
    </source>
</evidence>
<feature type="transmembrane region" description="Helical" evidence="6">
    <location>
        <begin position="77"/>
        <end position="101"/>
    </location>
</feature>
<organism evidence="7 8">
    <name type="scientific">Eleginops maclovinus</name>
    <name type="common">Patagonian blennie</name>
    <name type="synonym">Eleginus maclovinus</name>
    <dbReference type="NCBI Taxonomy" id="56733"/>
    <lineage>
        <taxon>Eukaryota</taxon>
        <taxon>Metazoa</taxon>
        <taxon>Chordata</taxon>
        <taxon>Craniata</taxon>
        <taxon>Vertebrata</taxon>
        <taxon>Euteleostomi</taxon>
        <taxon>Actinopterygii</taxon>
        <taxon>Neopterygii</taxon>
        <taxon>Teleostei</taxon>
        <taxon>Neoteleostei</taxon>
        <taxon>Acanthomorphata</taxon>
        <taxon>Eupercaria</taxon>
        <taxon>Perciformes</taxon>
        <taxon>Notothenioidei</taxon>
        <taxon>Eleginopidae</taxon>
        <taxon>Eleginops</taxon>
    </lineage>
</organism>
<keyword evidence="8" id="KW-1185">Reference proteome</keyword>
<dbReference type="PRINTS" id="PR00259">
    <property type="entry name" value="TMFOUR"/>
</dbReference>
<evidence type="ECO:0008006" key="9">
    <source>
        <dbReference type="Google" id="ProtNLM"/>
    </source>
</evidence>
<reference evidence="7 8" key="1">
    <citation type="journal article" date="2023" name="Genes (Basel)">
        <title>Chromosome-Level Genome Assembly and Circadian Gene Repertoire of the Patagonia Blennie Eleginops maclovinus-The Closest Ancestral Proxy of Antarctic Cryonotothenioids.</title>
        <authorList>
            <person name="Cheng C.C."/>
            <person name="Rivera-Colon A.G."/>
            <person name="Minhas B.F."/>
            <person name="Wilson L."/>
            <person name="Rayamajhi N."/>
            <person name="Vargas-Chacoff L."/>
            <person name="Catchen J.M."/>
        </authorList>
    </citation>
    <scope>NUCLEOTIDE SEQUENCE [LARGE SCALE GENOMIC DNA]</scope>
    <source>
        <strain evidence="7">JMC-PN-2008</strain>
    </source>
</reference>
<gene>
    <name evidence="7" type="ORF">PBY51_001183</name>
</gene>
<dbReference type="Proteomes" id="UP001346869">
    <property type="component" value="Unassembled WGS sequence"/>
</dbReference>
<keyword evidence="3 6" id="KW-0812">Transmembrane</keyword>
<evidence type="ECO:0000313" key="7">
    <source>
        <dbReference type="EMBL" id="KAK5864223.1"/>
    </source>
</evidence>
<evidence type="ECO:0000256" key="4">
    <source>
        <dbReference type="ARBA" id="ARBA00022989"/>
    </source>
</evidence>
<dbReference type="AlphaFoldDB" id="A0AAN8ALC0"/>
<dbReference type="GO" id="GO:1900746">
    <property type="term" value="P:regulation of vascular endothelial growth factor signaling pathway"/>
    <property type="evidence" value="ECO:0007669"/>
    <property type="project" value="TreeGrafter"/>
</dbReference>
<dbReference type="InterPro" id="IPR008952">
    <property type="entry name" value="Tetraspanin_EC2_sf"/>
</dbReference>
<keyword evidence="4 6" id="KW-1133">Transmembrane helix</keyword>
<dbReference type="GO" id="GO:0005886">
    <property type="term" value="C:plasma membrane"/>
    <property type="evidence" value="ECO:0007669"/>
    <property type="project" value="TreeGrafter"/>
</dbReference>
<dbReference type="Pfam" id="PF00335">
    <property type="entry name" value="Tetraspanin"/>
    <property type="match status" value="1"/>
</dbReference>
<reference evidence="7 8" key="2">
    <citation type="journal article" date="2023" name="Mol. Biol. Evol.">
        <title>Genomics of Secondarily Temperate Adaptation in the Only Non-Antarctic Icefish.</title>
        <authorList>
            <person name="Rivera-Colon A.G."/>
            <person name="Rayamajhi N."/>
            <person name="Minhas B.F."/>
            <person name="Madrigal G."/>
            <person name="Bilyk K.T."/>
            <person name="Yoon V."/>
            <person name="Hune M."/>
            <person name="Gregory S."/>
            <person name="Cheng C.H.C."/>
            <person name="Catchen J.M."/>
        </authorList>
    </citation>
    <scope>NUCLEOTIDE SEQUENCE [LARGE SCALE GENOMIC DNA]</scope>
    <source>
        <strain evidence="7">JMC-PN-2008</strain>
    </source>
</reference>
<evidence type="ECO:0000256" key="6">
    <source>
        <dbReference type="SAM" id="Phobius"/>
    </source>
</evidence>
<comment type="subcellular location">
    <subcellularLocation>
        <location evidence="1">Membrane</location>
        <topology evidence="1">Multi-pass membrane protein</topology>
    </subcellularLocation>
</comment>
<evidence type="ECO:0000256" key="3">
    <source>
        <dbReference type="ARBA" id="ARBA00022692"/>
    </source>
</evidence>
<dbReference type="PROSITE" id="PS00421">
    <property type="entry name" value="TM4_1"/>
    <property type="match status" value="1"/>
</dbReference>
<sequence length="247" mass="27054">MKCVKFLLFFFNFIFWLCGLALVVLGVLIQVNLHNSMVIKDPSASAVPIVVIIVGVIIFFIAFFGCCGAWKENHCMVTTFAILVFMIIVIEVAAAISGYVYREKLSVVVEDSLADMINNYKNSTDDFRLAVDTLQENSQCCGSNSSSDWKNFGPDENSVPDSCCVKVNKDCGVGTMTNASHSSPDGLSRCVVEVAAGQSSVGDRWSACYRRPADPGHRVRLLSDERNPQWIRGHVITATSSSSGKLY</sequence>
<comment type="caution">
    <text evidence="7">The sequence shown here is derived from an EMBL/GenBank/DDBJ whole genome shotgun (WGS) entry which is preliminary data.</text>
</comment>
<dbReference type="SUPFAM" id="SSF48652">
    <property type="entry name" value="Tetraspanin"/>
    <property type="match status" value="1"/>
</dbReference>
<dbReference type="PANTHER" id="PTHR19282">
    <property type="entry name" value="TETRASPANIN"/>
    <property type="match status" value="1"/>
</dbReference>
<accession>A0AAN8ALC0</accession>
<keyword evidence="5 6" id="KW-0472">Membrane</keyword>